<gene>
    <name evidence="2" type="ORF">METZ01_LOCUS181812</name>
</gene>
<accession>A0A382CS34</accession>
<dbReference type="GO" id="GO:0080120">
    <property type="term" value="P:CAAX-box protein maturation"/>
    <property type="evidence" value="ECO:0007669"/>
    <property type="project" value="UniProtKB-ARBA"/>
</dbReference>
<organism evidence="2">
    <name type="scientific">marine metagenome</name>
    <dbReference type="NCBI Taxonomy" id="408172"/>
    <lineage>
        <taxon>unclassified sequences</taxon>
        <taxon>metagenomes</taxon>
        <taxon>ecological metagenomes</taxon>
    </lineage>
</organism>
<dbReference type="AlphaFoldDB" id="A0A382CS34"/>
<dbReference type="GO" id="GO:0004175">
    <property type="term" value="F:endopeptidase activity"/>
    <property type="evidence" value="ECO:0007669"/>
    <property type="project" value="UniProtKB-ARBA"/>
</dbReference>
<evidence type="ECO:0000259" key="1">
    <source>
        <dbReference type="Pfam" id="PF02517"/>
    </source>
</evidence>
<protein>
    <recommendedName>
        <fullName evidence="1">CAAX prenyl protease 2/Lysostaphin resistance protein A-like domain-containing protein</fullName>
    </recommendedName>
</protein>
<feature type="domain" description="CAAX prenyl protease 2/Lysostaphin resistance protein A-like" evidence="1">
    <location>
        <begin position="194"/>
        <end position="288"/>
    </location>
</feature>
<reference evidence="2" key="1">
    <citation type="submission" date="2018-05" db="EMBL/GenBank/DDBJ databases">
        <authorList>
            <person name="Lanie J.A."/>
            <person name="Ng W.-L."/>
            <person name="Kazmierczak K.M."/>
            <person name="Andrzejewski T.M."/>
            <person name="Davidsen T.M."/>
            <person name="Wayne K.J."/>
            <person name="Tettelin H."/>
            <person name="Glass J.I."/>
            <person name="Rusch D."/>
            <person name="Podicherti R."/>
            <person name="Tsui H.-C.T."/>
            <person name="Winkler M.E."/>
        </authorList>
    </citation>
    <scope>NUCLEOTIDE SEQUENCE</scope>
</reference>
<evidence type="ECO:0000313" key="2">
    <source>
        <dbReference type="EMBL" id="SVB28958.1"/>
    </source>
</evidence>
<sequence length="329" mass="37570">VNSFRKLLLRLFPLLVGFLIPVSAWGVSSYGCLGATVAEYLIPGLGYGVLGYYDKMLVLGGSRWIALNNYLKYSSSSDYEEQFNKIYKKTELADDKKQHDFFYSRETYFANAYLSMYGNLTFVTFHDLYETGCEKNSKTFGLMLSPFRVWEYADEWTFWLPTVWASAVSLDSDLVTYHVDNDLSKNEIINTSFLQYQLVGVGEEMLFRGVIQQSLFDLFSMGFSKGYSRWGSIITASAIFGVAHTGTGFTASPEIAFAAGIYLGMVYHPADGDFDLTQPIAIHSWWDTILEHRRLRDAKFVERKTGENAQNYTLQASRTYPLFGFNYRF</sequence>
<name>A0A382CS34_9ZZZZ</name>
<proteinExistence type="predicted"/>
<dbReference type="InterPro" id="IPR003675">
    <property type="entry name" value="Rce1/LyrA-like_dom"/>
</dbReference>
<dbReference type="EMBL" id="UINC01035866">
    <property type="protein sequence ID" value="SVB28958.1"/>
    <property type="molecule type" value="Genomic_DNA"/>
</dbReference>
<dbReference type="Pfam" id="PF02517">
    <property type="entry name" value="Rce1-like"/>
    <property type="match status" value="1"/>
</dbReference>
<feature type="non-terminal residue" evidence="2">
    <location>
        <position position="1"/>
    </location>
</feature>